<dbReference type="AlphaFoldDB" id="A0A517PPV4"/>
<evidence type="ECO:0000313" key="1">
    <source>
        <dbReference type="EMBL" id="QDT21390.1"/>
    </source>
</evidence>
<reference evidence="1 2" key="1">
    <citation type="submission" date="2019-02" db="EMBL/GenBank/DDBJ databases">
        <title>Deep-cultivation of Planctomycetes and their phenomic and genomic characterization uncovers novel biology.</title>
        <authorList>
            <person name="Wiegand S."/>
            <person name="Jogler M."/>
            <person name="Boedeker C."/>
            <person name="Pinto D."/>
            <person name="Vollmers J."/>
            <person name="Rivas-Marin E."/>
            <person name="Kohn T."/>
            <person name="Peeters S.H."/>
            <person name="Heuer A."/>
            <person name="Rast P."/>
            <person name="Oberbeckmann S."/>
            <person name="Bunk B."/>
            <person name="Jeske O."/>
            <person name="Meyerdierks A."/>
            <person name="Storesund J.E."/>
            <person name="Kallscheuer N."/>
            <person name="Luecker S."/>
            <person name="Lage O.M."/>
            <person name="Pohl T."/>
            <person name="Merkel B.J."/>
            <person name="Hornburger P."/>
            <person name="Mueller R.-W."/>
            <person name="Bruemmer F."/>
            <person name="Labrenz M."/>
            <person name="Spormann A.M."/>
            <person name="Op den Camp H."/>
            <person name="Overmann J."/>
            <person name="Amann R."/>
            <person name="Jetten M.S.M."/>
            <person name="Mascher T."/>
            <person name="Medema M.H."/>
            <person name="Devos D.P."/>
            <person name="Kaster A.-K."/>
            <person name="Ovreas L."/>
            <person name="Rohde M."/>
            <person name="Galperin M.Y."/>
            <person name="Jogler C."/>
        </authorList>
    </citation>
    <scope>NUCLEOTIDE SEQUENCE [LARGE SCALE GENOMIC DNA]</scope>
    <source>
        <strain evidence="1 2">HG66A1</strain>
    </source>
</reference>
<evidence type="ECO:0000313" key="2">
    <source>
        <dbReference type="Proteomes" id="UP000320421"/>
    </source>
</evidence>
<gene>
    <name evidence="1" type="ORF">HG66A1_31910</name>
</gene>
<sequence>MKLKRYTEEQNNFEIRSMSQVLGSRDRLEDGNHRGYFFRSKKMYAGLGIADVYRLKQLEKES</sequence>
<accession>A0A517PPV4</accession>
<dbReference type="EMBL" id="CP036266">
    <property type="protein sequence ID" value="QDT21390.1"/>
    <property type="molecule type" value="Genomic_DNA"/>
</dbReference>
<name>A0A517PPV4_9PLAN</name>
<organism evidence="1 2">
    <name type="scientific">Gimesia chilikensis</name>
    <dbReference type="NCBI Taxonomy" id="2605989"/>
    <lineage>
        <taxon>Bacteria</taxon>
        <taxon>Pseudomonadati</taxon>
        <taxon>Planctomycetota</taxon>
        <taxon>Planctomycetia</taxon>
        <taxon>Planctomycetales</taxon>
        <taxon>Planctomycetaceae</taxon>
        <taxon>Gimesia</taxon>
    </lineage>
</organism>
<keyword evidence="2" id="KW-1185">Reference proteome</keyword>
<dbReference type="RefSeq" id="WP_145185645.1">
    <property type="nucleotide sequence ID" value="NZ_CP036266.1"/>
</dbReference>
<dbReference type="Proteomes" id="UP000320421">
    <property type="component" value="Chromosome"/>
</dbReference>
<protein>
    <submittedName>
        <fullName evidence="1">Uncharacterized protein</fullName>
    </submittedName>
</protein>
<proteinExistence type="predicted"/>